<keyword evidence="3" id="KW-1185">Reference proteome</keyword>
<proteinExistence type="predicted"/>
<dbReference type="PANTHER" id="PTHR21310">
    <property type="entry name" value="AMINOGLYCOSIDE PHOSPHOTRANSFERASE-RELATED-RELATED"/>
    <property type="match status" value="1"/>
</dbReference>
<dbReference type="SUPFAM" id="SSF56112">
    <property type="entry name" value="Protein kinase-like (PK-like)"/>
    <property type="match status" value="1"/>
</dbReference>
<reference evidence="2" key="1">
    <citation type="submission" date="2023-01" db="EMBL/GenBank/DDBJ databases">
        <authorList>
            <person name="Van Ghelder C."/>
            <person name="Rancurel C."/>
        </authorList>
    </citation>
    <scope>NUCLEOTIDE SEQUENCE</scope>
    <source>
        <strain evidence="2">CNCM I-4278</strain>
    </source>
</reference>
<evidence type="ECO:0000313" key="3">
    <source>
        <dbReference type="Proteomes" id="UP001152607"/>
    </source>
</evidence>
<evidence type="ECO:0000313" key="2">
    <source>
        <dbReference type="EMBL" id="CAI6312687.1"/>
    </source>
</evidence>
<dbReference type="PANTHER" id="PTHR21310:SF48">
    <property type="entry name" value="AMINOGLYCOSIDE PHOSPHOTRANSFERASE DOMAIN-CONTAINING PROTEIN"/>
    <property type="match status" value="1"/>
</dbReference>
<comment type="caution">
    <text evidence="2">The sequence shown here is derived from an EMBL/GenBank/DDBJ whole genome shotgun (WGS) entry which is preliminary data.</text>
</comment>
<gene>
    <name evidence="2" type="ORF">PDIGIT_LOCUS3278</name>
</gene>
<dbReference type="InterPro" id="IPR051678">
    <property type="entry name" value="AGP_Transferase"/>
</dbReference>
<organism evidence="2 3">
    <name type="scientific">Periconia digitata</name>
    <dbReference type="NCBI Taxonomy" id="1303443"/>
    <lineage>
        <taxon>Eukaryota</taxon>
        <taxon>Fungi</taxon>
        <taxon>Dikarya</taxon>
        <taxon>Ascomycota</taxon>
        <taxon>Pezizomycotina</taxon>
        <taxon>Dothideomycetes</taxon>
        <taxon>Pleosporomycetidae</taxon>
        <taxon>Pleosporales</taxon>
        <taxon>Massarineae</taxon>
        <taxon>Periconiaceae</taxon>
        <taxon>Periconia</taxon>
    </lineage>
</organism>
<accession>A0A9W4U6L2</accession>
<dbReference type="EMBL" id="CAOQHR010000002">
    <property type="protein sequence ID" value="CAI6312687.1"/>
    <property type="molecule type" value="Genomic_DNA"/>
</dbReference>
<dbReference type="Pfam" id="PF01636">
    <property type="entry name" value="APH"/>
    <property type="match status" value="1"/>
</dbReference>
<name>A0A9W4U6L2_9PLEO</name>
<evidence type="ECO:0000259" key="1">
    <source>
        <dbReference type="Pfam" id="PF01636"/>
    </source>
</evidence>
<dbReference type="InterPro" id="IPR002575">
    <property type="entry name" value="Aminoglycoside_PTrfase"/>
</dbReference>
<dbReference type="OrthoDB" id="4177236at2759"/>
<sequence>MIDLQESAIRIWGSTNHGDVFRKMVRAFTRNGPGHEPLHSWVATDFPYYRSDLPSPLPTTEEIMDKNNENFNSDGGLPVVRVRDYVVKYAGSPEILQEAENMLFLEKNCPELKIPKVFAAYQELIDNEWTGSFIVTEYIKGRTCWTGENPPLSPKTKTNVYRKLREQLQLLRSVVPPEPRYYGRVYHQPISCKTNLWLSKYASDDVWYGPFNSYQEFTDFWFECCLENATLDSLNDEGTSTTFTPNVSPYVEYFKPIMARAGGQNPVLTHGDLQLHNVMMKDVPEGGDPEDPEIYIIDWGGLAWMPAWVETARSLMKCANGSREYMAEVHKGDPEPHYDTAMFIAKFNDVCGKTAGGWGTLV</sequence>
<dbReference type="InterPro" id="IPR011009">
    <property type="entry name" value="Kinase-like_dom_sf"/>
</dbReference>
<dbReference type="Gene3D" id="3.90.1200.10">
    <property type="match status" value="1"/>
</dbReference>
<protein>
    <recommendedName>
        <fullName evidence="1">Aminoglycoside phosphotransferase domain-containing protein</fullName>
    </recommendedName>
</protein>
<dbReference type="Proteomes" id="UP001152607">
    <property type="component" value="Unassembled WGS sequence"/>
</dbReference>
<dbReference type="AlphaFoldDB" id="A0A9W4U6L2"/>
<feature type="domain" description="Aminoglycoside phosphotransferase" evidence="1">
    <location>
        <begin position="83"/>
        <end position="332"/>
    </location>
</feature>